<dbReference type="Proteomes" id="UP000828390">
    <property type="component" value="Unassembled WGS sequence"/>
</dbReference>
<reference evidence="2" key="2">
    <citation type="submission" date="2020-11" db="EMBL/GenBank/DDBJ databases">
        <authorList>
            <person name="McCartney M.A."/>
            <person name="Auch B."/>
            <person name="Kono T."/>
            <person name="Mallez S."/>
            <person name="Becker A."/>
            <person name="Gohl D.M."/>
            <person name="Silverstein K.A.T."/>
            <person name="Koren S."/>
            <person name="Bechman K.B."/>
            <person name="Herman A."/>
            <person name="Abrahante J.E."/>
            <person name="Garbe J."/>
        </authorList>
    </citation>
    <scope>NUCLEOTIDE SEQUENCE</scope>
    <source>
        <strain evidence="2">Duluth1</strain>
        <tissue evidence="2">Whole animal</tissue>
    </source>
</reference>
<accession>A0A9D4HZU3</accession>
<dbReference type="AlphaFoldDB" id="A0A9D4HZU3"/>
<feature type="region of interest" description="Disordered" evidence="1">
    <location>
        <begin position="1"/>
        <end position="27"/>
    </location>
</feature>
<proteinExistence type="predicted"/>
<dbReference type="EMBL" id="JAIWYP010000011">
    <property type="protein sequence ID" value="KAH3738697.1"/>
    <property type="molecule type" value="Genomic_DNA"/>
</dbReference>
<keyword evidence="3" id="KW-1185">Reference proteome</keyword>
<sequence length="64" mass="7103">MHRSSQTLPSSRNVTDQQGSFELPKTAVLVCRSPKEIPGRSRTYRDRHGATRWLHGSHAGSCGI</sequence>
<reference evidence="2" key="1">
    <citation type="journal article" date="2019" name="bioRxiv">
        <title>The Genome of the Zebra Mussel, Dreissena polymorpha: A Resource for Invasive Species Research.</title>
        <authorList>
            <person name="McCartney M.A."/>
            <person name="Auch B."/>
            <person name="Kono T."/>
            <person name="Mallez S."/>
            <person name="Zhang Y."/>
            <person name="Obille A."/>
            <person name="Becker A."/>
            <person name="Abrahante J.E."/>
            <person name="Garbe J."/>
            <person name="Badalamenti J.P."/>
            <person name="Herman A."/>
            <person name="Mangelson H."/>
            <person name="Liachko I."/>
            <person name="Sullivan S."/>
            <person name="Sone E.D."/>
            <person name="Koren S."/>
            <person name="Silverstein K.A.T."/>
            <person name="Beckman K.B."/>
            <person name="Gohl D.M."/>
        </authorList>
    </citation>
    <scope>NUCLEOTIDE SEQUENCE</scope>
    <source>
        <strain evidence="2">Duluth1</strain>
        <tissue evidence="2">Whole animal</tissue>
    </source>
</reference>
<evidence type="ECO:0000313" key="2">
    <source>
        <dbReference type="EMBL" id="KAH3738697.1"/>
    </source>
</evidence>
<feature type="compositionally biased region" description="Polar residues" evidence="1">
    <location>
        <begin position="1"/>
        <end position="20"/>
    </location>
</feature>
<gene>
    <name evidence="2" type="ORF">DPMN_045337</name>
</gene>
<comment type="caution">
    <text evidence="2">The sequence shown here is derived from an EMBL/GenBank/DDBJ whole genome shotgun (WGS) entry which is preliminary data.</text>
</comment>
<evidence type="ECO:0000313" key="3">
    <source>
        <dbReference type="Proteomes" id="UP000828390"/>
    </source>
</evidence>
<name>A0A9D4HZU3_DREPO</name>
<protein>
    <submittedName>
        <fullName evidence="2">Uncharacterized protein</fullName>
    </submittedName>
</protein>
<organism evidence="2 3">
    <name type="scientific">Dreissena polymorpha</name>
    <name type="common">Zebra mussel</name>
    <name type="synonym">Mytilus polymorpha</name>
    <dbReference type="NCBI Taxonomy" id="45954"/>
    <lineage>
        <taxon>Eukaryota</taxon>
        <taxon>Metazoa</taxon>
        <taxon>Spiralia</taxon>
        <taxon>Lophotrochozoa</taxon>
        <taxon>Mollusca</taxon>
        <taxon>Bivalvia</taxon>
        <taxon>Autobranchia</taxon>
        <taxon>Heteroconchia</taxon>
        <taxon>Euheterodonta</taxon>
        <taxon>Imparidentia</taxon>
        <taxon>Neoheterodontei</taxon>
        <taxon>Myida</taxon>
        <taxon>Dreissenoidea</taxon>
        <taxon>Dreissenidae</taxon>
        <taxon>Dreissena</taxon>
    </lineage>
</organism>
<evidence type="ECO:0000256" key="1">
    <source>
        <dbReference type="SAM" id="MobiDB-lite"/>
    </source>
</evidence>